<protein>
    <recommendedName>
        <fullName evidence="3">Lipoprotein</fullName>
    </recommendedName>
</protein>
<sequence>MKKFTLLVLLLCLSLQSRDVIDDTGLCKINWTEGHILCEGESAEGQSSFAAKISAKVIAQRNLLEVVKGVQIDSEITIEDGMQTSDIISSRVQGVIRGGQIISNNYNNSNKSSIATIKLKMGKDLLSALLSDPKKLSWNEKIQKYWNDFSIISEAHASAVYMQKERETIQKLLEDLRTQGNSSGVVYLENVLSSMTKNNHTGILIDISQLDSFKKAMIVRLVDENGKEIYPANLVSKNMLMKRNTSVGYMFGYEEARNDKRVFHIPLEIKPDSVYRNKKSNIVINKKQLAMINALDADVLKQAKIILVLGD</sequence>
<dbReference type="AlphaFoldDB" id="A0A7S7LX49"/>
<proteinExistence type="predicted"/>
<dbReference type="RefSeq" id="WP_194371642.1">
    <property type="nucleotide sequence ID" value="NZ_CP054492.1"/>
</dbReference>
<evidence type="ECO:0000313" key="1">
    <source>
        <dbReference type="EMBL" id="QOY53005.1"/>
    </source>
</evidence>
<dbReference type="EMBL" id="CP054492">
    <property type="protein sequence ID" value="QOY53005.1"/>
    <property type="molecule type" value="Genomic_DNA"/>
</dbReference>
<dbReference type="KEGG" id="sbal:HUE88_04795"/>
<name>A0A7S7LX49_9BACT</name>
<dbReference type="Proteomes" id="UP000593994">
    <property type="component" value="Chromosome"/>
</dbReference>
<reference evidence="1 2" key="1">
    <citation type="submission" date="2020-05" db="EMBL/GenBank/DDBJ databases">
        <title>Sulfurimonas marisnigri, sp. nov., and Sulfurimonas baltica, sp. nov., manganese oxide reducing chemolithoautotrophs of the class Epsilonproteobacteria isolated from the pelagic redoxclines of the Black and Baltic Seas and emended description of the genus Sulfurimonas.</title>
        <authorList>
            <person name="Henkel J.V."/>
            <person name="Laudan C."/>
            <person name="Werner J."/>
            <person name="Neu T."/>
            <person name="Plewe S."/>
            <person name="Sproer C."/>
            <person name="Bunk B."/>
            <person name="Schulz-Vogt H.N."/>
        </authorList>
    </citation>
    <scope>NUCLEOTIDE SEQUENCE [LARGE SCALE GENOMIC DNA]</scope>
    <source>
        <strain evidence="1 2">GD2</strain>
    </source>
</reference>
<evidence type="ECO:0008006" key="3">
    <source>
        <dbReference type="Google" id="ProtNLM"/>
    </source>
</evidence>
<evidence type="ECO:0000313" key="2">
    <source>
        <dbReference type="Proteomes" id="UP000593994"/>
    </source>
</evidence>
<accession>A0A7S7LX49</accession>
<gene>
    <name evidence="1" type="ORF">HUE88_04795</name>
</gene>
<keyword evidence="2" id="KW-1185">Reference proteome</keyword>
<organism evidence="1 2">
    <name type="scientific">Candidatus Sulfurimonas baltica</name>
    <dbReference type="NCBI Taxonomy" id="2740404"/>
    <lineage>
        <taxon>Bacteria</taxon>
        <taxon>Pseudomonadati</taxon>
        <taxon>Campylobacterota</taxon>
        <taxon>Epsilonproteobacteria</taxon>
        <taxon>Campylobacterales</taxon>
        <taxon>Sulfurimonadaceae</taxon>
        <taxon>Sulfurimonas</taxon>
    </lineage>
</organism>